<dbReference type="RefSeq" id="WP_034841780.1">
    <property type="nucleotide sequence ID" value="NZ_JOKH01000008.1"/>
</dbReference>
<evidence type="ECO:0000313" key="14">
    <source>
        <dbReference type="EMBL" id="KEQ14012.1"/>
    </source>
</evidence>
<feature type="transmembrane region" description="Helical" evidence="10">
    <location>
        <begin position="116"/>
        <end position="137"/>
    </location>
</feature>
<dbReference type="Gene3D" id="1.10.3370.10">
    <property type="entry name" value="SecY subunit domain"/>
    <property type="match status" value="1"/>
</dbReference>
<dbReference type="InterPro" id="IPR023201">
    <property type="entry name" value="SecY_dom_sf"/>
</dbReference>
<dbReference type="GO" id="GO:0043952">
    <property type="term" value="P:protein transport by the Sec complex"/>
    <property type="evidence" value="ECO:0007669"/>
    <property type="project" value="UniProtKB-UniRule"/>
</dbReference>
<comment type="function">
    <text evidence="10 11">The central subunit of the protein translocation channel SecYEG. Consists of two halves formed by TMs 1-5 and 6-10. These two domains form a lateral gate at the front which open onto the bilayer between TMs 2 and 7, and are clamped together by SecE at the back. The channel is closed by both a pore ring composed of hydrophobic SecY resides and a short helix (helix 2A) on the extracellular side of the membrane which forms a plug. The plug probably moves laterally to allow the channel to open. The ring and the pore may move independently.</text>
</comment>
<reference evidence="14 15" key="1">
    <citation type="submission" date="2014-06" db="EMBL/GenBank/DDBJ databases">
        <title>Whole Genome Sequences of Three Symbiotic Endozoicomonas Bacteria.</title>
        <authorList>
            <person name="Neave M.J."/>
            <person name="Apprill A."/>
            <person name="Voolstra C.R."/>
        </authorList>
    </citation>
    <scope>NUCLEOTIDE SEQUENCE [LARGE SCALE GENOMIC DNA]</scope>
    <source>
        <strain evidence="14 15">DSM 25634</strain>
    </source>
</reference>
<dbReference type="SUPFAM" id="SSF103491">
    <property type="entry name" value="Preprotein translocase SecY subunit"/>
    <property type="match status" value="1"/>
</dbReference>
<dbReference type="InterPro" id="IPR002208">
    <property type="entry name" value="SecY/SEC61-alpha"/>
</dbReference>
<dbReference type="InterPro" id="IPR030659">
    <property type="entry name" value="SecY_CS"/>
</dbReference>
<dbReference type="GO" id="GO:0005886">
    <property type="term" value="C:plasma membrane"/>
    <property type="evidence" value="ECO:0007669"/>
    <property type="project" value="UniProtKB-SubCell"/>
</dbReference>
<evidence type="ECO:0000256" key="11">
    <source>
        <dbReference type="RuleBase" id="RU000537"/>
    </source>
</evidence>
<feature type="transmembrane region" description="Helical" evidence="10">
    <location>
        <begin position="149"/>
        <end position="168"/>
    </location>
</feature>
<keyword evidence="10" id="KW-1003">Cell membrane</keyword>
<evidence type="ECO:0000256" key="3">
    <source>
        <dbReference type="ARBA" id="ARBA00022448"/>
    </source>
</evidence>
<dbReference type="PRINTS" id="PR00303">
    <property type="entry name" value="SECYTRNLCASE"/>
</dbReference>
<feature type="transmembrane region" description="Helical" evidence="10">
    <location>
        <begin position="264"/>
        <end position="288"/>
    </location>
</feature>
<dbReference type="AlphaFoldDB" id="A0A081N6D9"/>
<keyword evidence="7 10" id="KW-0811">Translocation</keyword>
<evidence type="ECO:0000256" key="9">
    <source>
        <dbReference type="ARBA" id="ARBA00039733"/>
    </source>
</evidence>
<comment type="caution">
    <text evidence="14">The sequence shown here is derived from an EMBL/GenBank/DDBJ whole genome shotgun (WGS) entry which is preliminary data.</text>
</comment>
<evidence type="ECO:0000256" key="5">
    <source>
        <dbReference type="ARBA" id="ARBA00022927"/>
    </source>
</evidence>
<feature type="transmembrane region" description="Helical" evidence="10">
    <location>
        <begin position="20"/>
        <end position="38"/>
    </location>
</feature>
<keyword evidence="8 10" id="KW-0472">Membrane</keyword>
<protein>
    <recommendedName>
        <fullName evidence="9 10">Protein translocase subunit SecY</fullName>
    </recommendedName>
</protein>
<comment type="subcellular location">
    <subcellularLocation>
        <location evidence="10">Cell membrane</location>
        <topology evidence="10">Multi-pass membrane protein</topology>
    </subcellularLocation>
    <subcellularLocation>
        <location evidence="1 12">Membrane</location>
        <topology evidence="1 12">Multi-pass membrane protein</topology>
    </subcellularLocation>
</comment>
<feature type="transmembrane region" description="Helical" evidence="10">
    <location>
        <begin position="308"/>
        <end position="330"/>
    </location>
</feature>
<feature type="transmembrane region" description="Helical" evidence="10">
    <location>
        <begin position="175"/>
        <end position="196"/>
    </location>
</feature>
<dbReference type="HAMAP" id="MF_01465">
    <property type="entry name" value="SecY"/>
    <property type="match status" value="1"/>
</dbReference>
<evidence type="ECO:0000256" key="13">
    <source>
        <dbReference type="RuleBase" id="RU004349"/>
    </source>
</evidence>
<dbReference type="GO" id="GO:0006605">
    <property type="term" value="P:protein targeting"/>
    <property type="evidence" value="ECO:0007669"/>
    <property type="project" value="UniProtKB-UniRule"/>
</dbReference>
<evidence type="ECO:0000256" key="12">
    <source>
        <dbReference type="RuleBase" id="RU003484"/>
    </source>
</evidence>
<dbReference type="InterPro" id="IPR026593">
    <property type="entry name" value="SecY"/>
</dbReference>
<feature type="transmembrane region" description="Helical" evidence="10">
    <location>
        <begin position="390"/>
        <end position="410"/>
    </location>
</feature>
<comment type="similarity">
    <text evidence="2 10 13">Belongs to the SecY/SEC61-alpha family.</text>
</comment>
<dbReference type="EMBL" id="JOKH01000008">
    <property type="protein sequence ID" value="KEQ14012.1"/>
    <property type="molecule type" value="Genomic_DNA"/>
</dbReference>
<evidence type="ECO:0000256" key="10">
    <source>
        <dbReference type="HAMAP-Rule" id="MF_01465"/>
    </source>
</evidence>
<dbReference type="PROSITE" id="PS00755">
    <property type="entry name" value="SECY_1"/>
    <property type="match status" value="1"/>
</dbReference>
<accession>A0A081N6D9</accession>
<keyword evidence="5 10" id="KW-0653">Protein transport</keyword>
<dbReference type="eggNOG" id="COG0201">
    <property type="taxonomic scope" value="Bacteria"/>
</dbReference>
<dbReference type="OrthoDB" id="9809248at2"/>
<evidence type="ECO:0000256" key="6">
    <source>
        <dbReference type="ARBA" id="ARBA00022989"/>
    </source>
</evidence>
<keyword evidence="6 10" id="KW-1133">Transmembrane helix</keyword>
<dbReference type="PIRSF" id="PIRSF004557">
    <property type="entry name" value="SecY"/>
    <property type="match status" value="1"/>
</dbReference>
<dbReference type="PROSITE" id="PS00756">
    <property type="entry name" value="SECY_2"/>
    <property type="match status" value="1"/>
</dbReference>
<dbReference type="FunFam" id="1.10.3370.10:FF:000001">
    <property type="entry name" value="Preprotein translocase subunit SecY"/>
    <property type="match status" value="1"/>
</dbReference>
<dbReference type="NCBIfam" id="TIGR00967">
    <property type="entry name" value="3a0501s007"/>
    <property type="match status" value="1"/>
</dbReference>
<evidence type="ECO:0000256" key="8">
    <source>
        <dbReference type="ARBA" id="ARBA00023136"/>
    </source>
</evidence>
<feature type="transmembrane region" description="Helical" evidence="10">
    <location>
        <begin position="72"/>
        <end position="95"/>
    </location>
</feature>
<evidence type="ECO:0000256" key="2">
    <source>
        <dbReference type="ARBA" id="ARBA00005751"/>
    </source>
</evidence>
<dbReference type="STRING" id="1137799.GZ78_25565"/>
<feature type="transmembrane region" description="Helical" evidence="10">
    <location>
        <begin position="366"/>
        <end position="384"/>
    </location>
</feature>
<evidence type="ECO:0000256" key="7">
    <source>
        <dbReference type="ARBA" id="ARBA00023010"/>
    </source>
</evidence>
<dbReference type="Pfam" id="PF00344">
    <property type="entry name" value="SecY"/>
    <property type="match status" value="1"/>
</dbReference>
<dbReference type="Proteomes" id="UP000028073">
    <property type="component" value="Unassembled WGS sequence"/>
</dbReference>
<keyword evidence="3 10" id="KW-0813">Transport</keyword>
<evidence type="ECO:0000313" key="15">
    <source>
        <dbReference type="Proteomes" id="UP000028073"/>
    </source>
</evidence>
<feature type="transmembrane region" description="Helical" evidence="10">
    <location>
        <begin position="208"/>
        <end position="230"/>
    </location>
</feature>
<proteinExistence type="inferred from homology"/>
<gene>
    <name evidence="10 14" type="primary">secY</name>
    <name evidence="14" type="ORF">GZ78_25565</name>
</gene>
<name>A0A081N6D9_9GAMM</name>
<keyword evidence="15" id="KW-1185">Reference proteome</keyword>
<evidence type="ECO:0000256" key="4">
    <source>
        <dbReference type="ARBA" id="ARBA00022692"/>
    </source>
</evidence>
<sequence>MAKTLPVGNQSGLGELISRLKFVFLAILVYRIGAHIPVPGINPDALARMFQQNEGTILGLFNMFSGGALERMSVLALGIMPYISASIIIQLMTVVSPQLEQLKKEGESGRRKISQYTRYLTVLLAFVQGMGMTVGLANQGVAFNPDISFYVVAVVTFVTGAVFMMWLGEQVTERGIGNGISILIFAGIVAGLPSAIGRSFESARQGDINILALLAIALLAIAIIAFVVFIERGQRRITVNYAKRQQGRKVFAAQSSHLPLKVNMAGVIPAIFASSLLLFPASIAQWFGQGEGWEWLQDIALALGPGQPLNIVLFSAGIIFFCFFYTALVFNPKDVADNLKKSGAFIPGIRPGEQSARYIDGVLTRLTMFGALYMTAVCLLPQFLVVSANVPFYLGGTSLLIVVVVVMDTMSQVQSHLMSHQYESLLKKSNLKGYGGGGLIR</sequence>
<dbReference type="GO" id="GO:0065002">
    <property type="term" value="P:intracellular protein transmembrane transport"/>
    <property type="evidence" value="ECO:0007669"/>
    <property type="project" value="UniProtKB-UniRule"/>
</dbReference>
<dbReference type="PANTHER" id="PTHR10906">
    <property type="entry name" value="SECY/SEC61-ALPHA FAMILY MEMBER"/>
    <property type="match status" value="1"/>
</dbReference>
<comment type="subunit">
    <text evidence="10">Component of the Sec protein translocase complex. Heterotrimer consisting of SecY, SecE and SecG subunits. The heterotrimers can form oligomers, although 1 heterotrimer is thought to be able to translocate proteins. Interacts with the ribosome. Interacts with SecDF, and other proteins may be involved. Interacts with SecA.</text>
</comment>
<organism evidence="14 15">
    <name type="scientific">Endozoicomonas numazuensis</name>
    <dbReference type="NCBI Taxonomy" id="1137799"/>
    <lineage>
        <taxon>Bacteria</taxon>
        <taxon>Pseudomonadati</taxon>
        <taxon>Pseudomonadota</taxon>
        <taxon>Gammaproteobacteria</taxon>
        <taxon>Oceanospirillales</taxon>
        <taxon>Endozoicomonadaceae</taxon>
        <taxon>Endozoicomonas</taxon>
    </lineage>
</organism>
<evidence type="ECO:0000256" key="1">
    <source>
        <dbReference type="ARBA" id="ARBA00004141"/>
    </source>
</evidence>
<keyword evidence="4 10" id="KW-0812">Transmembrane</keyword>